<sequence length="124" mass="14286">MKEMKKHGVVTLNWQANLLVLRAYGPFNEEGIEAIFHEAQQSVINRQLQSWNRLEILDDETLGSPAVLNRVKDLYTWFENNGCEHTALVVSNCVQIYVAEELLKSKAKIFRDLDAAKKWLSEQP</sequence>
<gene>
    <name evidence="1" type="ORF">SG35_025305</name>
</gene>
<reference evidence="1 2" key="1">
    <citation type="journal article" date="2015" name="Genome Announc.">
        <title>Draft Genome Sequences of Marine Isolates of Thalassomonas viridans and Thalassomonas actiniarum.</title>
        <authorList>
            <person name="Olonade I."/>
            <person name="van Zyl L.J."/>
            <person name="Trindade M."/>
        </authorList>
    </citation>
    <scope>NUCLEOTIDE SEQUENCE [LARGE SCALE GENOMIC DNA]</scope>
    <source>
        <strain evidence="1 2">A5K-106</strain>
    </source>
</reference>
<evidence type="ECO:0000313" key="2">
    <source>
        <dbReference type="Proteomes" id="UP000032568"/>
    </source>
</evidence>
<dbReference type="EMBL" id="CP059735">
    <property type="protein sequence ID" value="WDD98533.1"/>
    <property type="molecule type" value="Genomic_DNA"/>
</dbReference>
<reference evidence="1 2" key="2">
    <citation type="journal article" date="2022" name="Mar. Drugs">
        <title>Bioassay-Guided Fractionation Leads to the Detection of Cholic Acid Generated by the Rare Thalassomonas sp.</title>
        <authorList>
            <person name="Pheiffer F."/>
            <person name="Schneider Y.K."/>
            <person name="Hansen E.H."/>
            <person name="Andersen J.H."/>
            <person name="Isaksson J."/>
            <person name="Busche T."/>
            <person name="R C."/>
            <person name="Kalinowski J."/>
            <person name="Zyl L.V."/>
            <person name="Trindade M."/>
        </authorList>
    </citation>
    <scope>NUCLEOTIDE SEQUENCE [LARGE SCALE GENOMIC DNA]</scope>
    <source>
        <strain evidence="1 2">A5K-106</strain>
    </source>
</reference>
<keyword evidence="2" id="KW-1185">Reference proteome</keyword>
<dbReference type="KEGG" id="tact:SG35_025305"/>
<organism evidence="1 2">
    <name type="scientific">Thalassomonas actiniarum</name>
    <dbReference type="NCBI Taxonomy" id="485447"/>
    <lineage>
        <taxon>Bacteria</taxon>
        <taxon>Pseudomonadati</taxon>
        <taxon>Pseudomonadota</taxon>
        <taxon>Gammaproteobacteria</taxon>
        <taxon>Alteromonadales</taxon>
        <taxon>Colwelliaceae</taxon>
        <taxon>Thalassomonas</taxon>
    </lineage>
</organism>
<accession>A0AAE9YQA4</accession>
<name>A0AAE9YQA4_9GAMM</name>
<dbReference type="AlphaFoldDB" id="A0AAE9YQA4"/>
<dbReference type="RefSeq" id="WP_044833391.1">
    <property type="nucleotide sequence ID" value="NZ_CP059735.1"/>
</dbReference>
<dbReference type="Proteomes" id="UP000032568">
    <property type="component" value="Chromosome"/>
</dbReference>
<proteinExistence type="predicted"/>
<evidence type="ECO:0000313" key="1">
    <source>
        <dbReference type="EMBL" id="WDD98533.1"/>
    </source>
</evidence>
<protein>
    <submittedName>
        <fullName evidence="1">Uncharacterized protein</fullName>
    </submittedName>
</protein>